<dbReference type="Pfam" id="PF01814">
    <property type="entry name" value="Hemerythrin"/>
    <property type="match status" value="1"/>
</dbReference>
<evidence type="ECO:0000313" key="2">
    <source>
        <dbReference type="EMBL" id="VAW72714.1"/>
    </source>
</evidence>
<name>A0A3B0YV11_9ZZZZ</name>
<proteinExistence type="predicted"/>
<protein>
    <submittedName>
        <fullName evidence="2">Repair of Iron Centers di-iron protein</fullName>
    </submittedName>
</protein>
<reference evidence="2" key="1">
    <citation type="submission" date="2018-06" db="EMBL/GenBank/DDBJ databases">
        <authorList>
            <person name="Zhirakovskaya E."/>
        </authorList>
    </citation>
    <scope>NUCLEOTIDE SEQUENCE</scope>
</reference>
<evidence type="ECO:0000259" key="1">
    <source>
        <dbReference type="Pfam" id="PF01814"/>
    </source>
</evidence>
<organism evidence="2">
    <name type="scientific">hydrothermal vent metagenome</name>
    <dbReference type="NCBI Taxonomy" id="652676"/>
    <lineage>
        <taxon>unclassified sequences</taxon>
        <taxon>metagenomes</taxon>
        <taxon>ecological metagenomes</taxon>
    </lineage>
</organism>
<dbReference type="InterPro" id="IPR012312">
    <property type="entry name" value="Hemerythrin-like"/>
</dbReference>
<feature type="domain" description="Hemerythrin-like" evidence="1">
    <location>
        <begin position="15"/>
        <end position="149"/>
    </location>
</feature>
<dbReference type="Gene3D" id="1.20.120.520">
    <property type="entry name" value="nmb1532 protein domain like"/>
    <property type="match status" value="1"/>
</dbReference>
<sequence length="173" mass="19828">MTDSLIAEIPDFNDPLGVLRACHERMLAQCDMLEKLPAHIAAKGIDDEARSAISRAGKYFSSSAVHHHQDEEEDLFPLLQHQSLKLAESIFRLKQEHQQLTASWDSLAAFFKNPADLKNNPEFVSQLEQFCELYRSHIKFENEDLLAMAQHIISQRQQEELGNAMARRRGLRC</sequence>
<gene>
    <name evidence="2" type="ORF">MNBD_GAMMA13-1891</name>
</gene>
<dbReference type="EMBL" id="UOFK01000019">
    <property type="protein sequence ID" value="VAW72714.1"/>
    <property type="molecule type" value="Genomic_DNA"/>
</dbReference>
<dbReference type="AlphaFoldDB" id="A0A3B0YV11"/>
<accession>A0A3B0YV11</accession>
<dbReference type="CDD" id="cd12108">
    <property type="entry name" value="Hr-like"/>
    <property type="match status" value="1"/>
</dbReference>